<evidence type="ECO:0000256" key="1">
    <source>
        <dbReference type="ARBA" id="ARBA00023122"/>
    </source>
</evidence>
<protein>
    <submittedName>
        <fullName evidence="5">CBS domain-containing protein</fullName>
    </submittedName>
</protein>
<dbReference type="SUPFAM" id="SSF54631">
    <property type="entry name" value="CBS-domain pair"/>
    <property type="match status" value="1"/>
</dbReference>
<name>A0ABS6EVW0_9CLOT</name>
<sequence>MLVKNIMLPKEKLITVSPKSTIGHALEVMNENKFLSIPVAEGEKFYGTISKDRIYEFYYEKCEDKQCFLSDFNVEVVMREDIPTILPMEQMEKAVHFLEIMNISFVAVIDNKGAFEGILTHHAVFEQFTSLFGLNKGQRLAVMAYDIPGQISKLSKILSENNADIISFVVVDPKSVIDVMEIVVRMRTDNFELIEEKVKEAGFKIV</sequence>
<proteinExistence type="predicted"/>
<evidence type="ECO:0000313" key="5">
    <source>
        <dbReference type="EMBL" id="MBU5590346.1"/>
    </source>
</evidence>
<accession>A0ABS6EVW0</accession>
<dbReference type="PIRSF" id="PIRSF035040">
    <property type="entry name" value="UCP035040_CBS_Lmo0553"/>
    <property type="match status" value="1"/>
</dbReference>
<dbReference type="InterPro" id="IPR045865">
    <property type="entry name" value="ACT-like_dom_sf"/>
</dbReference>
<dbReference type="InterPro" id="IPR046342">
    <property type="entry name" value="CBS_dom_sf"/>
</dbReference>
<feature type="domain" description="ACT" evidence="4">
    <location>
        <begin position="139"/>
        <end position="206"/>
    </location>
</feature>
<comment type="caution">
    <text evidence="5">The sequence shown here is derived from an EMBL/GenBank/DDBJ whole genome shotgun (WGS) entry which is preliminary data.</text>
</comment>
<dbReference type="SMART" id="SM00116">
    <property type="entry name" value="CBS"/>
    <property type="match status" value="2"/>
</dbReference>
<keyword evidence="1 2" id="KW-0129">CBS domain</keyword>
<dbReference type="InterPro" id="IPR002912">
    <property type="entry name" value="ACT_dom"/>
</dbReference>
<dbReference type="InterPro" id="IPR000644">
    <property type="entry name" value="CBS_dom"/>
</dbReference>
<feature type="domain" description="CBS" evidence="3">
    <location>
        <begin position="7"/>
        <end position="65"/>
    </location>
</feature>
<dbReference type="InterPro" id="IPR051257">
    <property type="entry name" value="Diverse_CBS-Domain"/>
</dbReference>
<organism evidence="5 6">
    <name type="scientific">Clostridium simiarum</name>
    <dbReference type="NCBI Taxonomy" id="2841506"/>
    <lineage>
        <taxon>Bacteria</taxon>
        <taxon>Bacillati</taxon>
        <taxon>Bacillota</taxon>
        <taxon>Clostridia</taxon>
        <taxon>Eubacteriales</taxon>
        <taxon>Clostridiaceae</taxon>
        <taxon>Clostridium</taxon>
    </lineage>
</organism>
<dbReference type="PROSITE" id="PS51371">
    <property type="entry name" value="CBS"/>
    <property type="match status" value="1"/>
</dbReference>
<dbReference type="PANTHER" id="PTHR43080">
    <property type="entry name" value="CBS DOMAIN-CONTAINING PROTEIN CBSX3, MITOCHONDRIAL"/>
    <property type="match status" value="1"/>
</dbReference>
<dbReference type="RefSeq" id="WP_032121332.1">
    <property type="nucleotide sequence ID" value="NZ_JAHLQL010000001.1"/>
</dbReference>
<dbReference type="InterPro" id="IPR017036">
    <property type="entry name" value="Lmo0553-like"/>
</dbReference>
<gene>
    <name evidence="5" type="ORF">KQI89_01075</name>
</gene>
<keyword evidence="6" id="KW-1185">Reference proteome</keyword>
<dbReference type="Proteomes" id="UP000736583">
    <property type="component" value="Unassembled WGS sequence"/>
</dbReference>
<evidence type="ECO:0000256" key="2">
    <source>
        <dbReference type="PROSITE-ProRule" id="PRU00703"/>
    </source>
</evidence>
<evidence type="ECO:0000313" key="6">
    <source>
        <dbReference type="Proteomes" id="UP000736583"/>
    </source>
</evidence>
<dbReference type="Gene3D" id="3.10.580.10">
    <property type="entry name" value="CBS-domain"/>
    <property type="match status" value="1"/>
</dbReference>
<dbReference type="PANTHER" id="PTHR43080:SF2">
    <property type="entry name" value="CBS DOMAIN-CONTAINING PROTEIN"/>
    <property type="match status" value="1"/>
</dbReference>
<evidence type="ECO:0000259" key="4">
    <source>
        <dbReference type="PROSITE" id="PS51671"/>
    </source>
</evidence>
<dbReference type="EMBL" id="JAHLQL010000001">
    <property type="protein sequence ID" value="MBU5590346.1"/>
    <property type="molecule type" value="Genomic_DNA"/>
</dbReference>
<evidence type="ECO:0000259" key="3">
    <source>
        <dbReference type="PROSITE" id="PS51371"/>
    </source>
</evidence>
<dbReference type="Pfam" id="PF00571">
    <property type="entry name" value="CBS"/>
    <property type="match status" value="2"/>
</dbReference>
<reference evidence="5 6" key="1">
    <citation type="submission" date="2021-06" db="EMBL/GenBank/DDBJ databases">
        <authorList>
            <person name="Sun Q."/>
            <person name="Li D."/>
        </authorList>
    </citation>
    <scope>NUCLEOTIDE SEQUENCE [LARGE SCALE GENOMIC DNA]</scope>
    <source>
        <strain evidence="5 6">MSJ-4</strain>
    </source>
</reference>
<dbReference type="SUPFAM" id="SSF55021">
    <property type="entry name" value="ACT-like"/>
    <property type="match status" value="1"/>
</dbReference>
<dbReference type="PROSITE" id="PS51671">
    <property type="entry name" value="ACT"/>
    <property type="match status" value="1"/>
</dbReference>